<dbReference type="PANTHER" id="PTHR43776:SF7">
    <property type="entry name" value="D,D-DIPEPTIDE TRANSPORT ATP-BINDING PROTEIN DDPF-RELATED"/>
    <property type="match status" value="1"/>
</dbReference>
<reference evidence="6 7" key="1">
    <citation type="submission" date="2020-08" db="EMBL/GenBank/DDBJ databases">
        <title>Sequencing the genomes of 1000 actinobacteria strains.</title>
        <authorList>
            <person name="Klenk H.-P."/>
        </authorList>
    </citation>
    <scope>NUCLEOTIDE SEQUENCE [LARGE SCALE GENOMIC DNA]</scope>
    <source>
        <strain evidence="6 7">DSM 17294</strain>
    </source>
</reference>
<evidence type="ECO:0000256" key="1">
    <source>
        <dbReference type="ARBA" id="ARBA00005417"/>
    </source>
</evidence>
<evidence type="ECO:0000256" key="3">
    <source>
        <dbReference type="ARBA" id="ARBA00022741"/>
    </source>
</evidence>
<organism evidence="6 7">
    <name type="scientific">Kribbella solani</name>
    <dbReference type="NCBI Taxonomy" id="236067"/>
    <lineage>
        <taxon>Bacteria</taxon>
        <taxon>Bacillati</taxon>
        <taxon>Actinomycetota</taxon>
        <taxon>Actinomycetes</taxon>
        <taxon>Propionibacteriales</taxon>
        <taxon>Kribbellaceae</taxon>
        <taxon>Kribbella</taxon>
    </lineage>
</organism>
<evidence type="ECO:0000313" key="6">
    <source>
        <dbReference type="EMBL" id="MBB5979968.1"/>
    </source>
</evidence>
<dbReference type="Proteomes" id="UP000558997">
    <property type="component" value="Unassembled WGS sequence"/>
</dbReference>
<dbReference type="PROSITE" id="PS00211">
    <property type="entry name" value="ABC_TRANSPORTER_1"/>
    <property type="match status" value="1"/>
</dbReference>
<dbReference type="GO" id="GO:0055085">
    <property type="term" value="P:transmembrane transport"/>
    <property type="evidence" value="ECO:0007669"/>
    <property type="project" value="UniProtKB-ARBA"/>
</dbReference>
<dbReference type="SMART" id="SM00382">
    <property type="entry name" value="AAA"/>
    <property type="match status" value="1"/>
</dbReference>
<dbReference type="PANTHER" id="PTHR43776">
    <property type="entry name" value="TRANSPORT ATP-BINDING PROTEIN"/>
    <property type="match status" value="1"/>
</dbReference>
<dbReference type="InterPro" id="IPR003439">
    <property type="entry name" value="ABC_transporter-like_ATP-bd"/>
</dbReference>
<dbReference type="Pfam" id="PF08352">
    <property type="entry name" value="oligo_HPY"/>
    <property type="match status" value="1"/>
</dbReference>
<protein>
    <submittedName>
        <fullName evidence="6">ABC-type glutathione transport system ATPase component</fullName>
    </submittedName>
</protein>
<dbReference type="AlphaFoldDB" id="A0A841DXK9"/>
<sequence length="265" mass="29022">MPELLEVEHLKVRYGQARRREGDQRWIVDDVSLSVGATQSLAIVGESGCGKSTLARTVVGLLPHSSGTIRINGTEVGQRRQLSQRRVVQLVFQDPYSSLNPTMTVGQTLIEALRVHRRAEGTAARARMRELLDLVQLPAALADAHPRQLSGGQRQRVSIARALAPEPELLVADEPVSALDVSVQASILNLFADLRREINLALLLISHNLAVVRHVSERVAVMYEGRVVESGPTDSVLTAPKHEYTERLLAAVPSLVPRAGDLLRE</sequence>
<dbReference type="InterPro" id="IPR050319">
    <property type="entry name" value="ABC_transp_ATP-bind"/>
</dbReference>
<dbReference type="InterPro" id="IPR027417">
    <property type="entry name" value="P-loop_NTPase"/>
</dbReference>
<dbReference type="Pfam" id="PF00005">
    <property type="entry name" value="ABC_tran"/>
    <property type="match status" value="1"/>
</dbReference>
<dbReference type="EMBL" id="JACHNF010000001">
    <property type="protein sequence ID" value="MBB5979968.1"/>
    <property type="molecule type" value="Genomic_DNA"/>
</dbReference>
<keyword evidence="7" id="KW-1185">Reference proteome</keyword>
<dbReference type="CDD" id="cd03257">
    <property type="entry name" value="ABC_NikE_OppD_transporters"/>
    <property type="match status" value="1"/>
</dbReference>
<dbReference type="SUPFAM" id="SSF52540">
    <property type="entry name" value="P-loop containing nucleoside triphosphate hydrolases"/>
    <property type="match status" value="1"/>
</dbReference>
<name>A0A841DXK9_9ACTN</name>
<comment type="similarity">
    <text evidence="1">Belongs to the ABC transporter superfamily.</text>
</comment>
<dbReference type="Gene3D" id="3.40.50.300">
    <property type="entry name" value="P-loop containing nucleotide triphosphate hydrolases"/>
    <property type="match status" value="1"/>
</dbReference>
<evidence type="ECO:0000256" key="2">
    <source>
        <dbReference type="ARBA" id="ARBA00022448"/>
    </source>
</evidence>
<dbReference type="InterPro" id="IPR003593">
    <property type="entry name" value="AAA+_ATPase"/>
</dbReference>
<keyword evidence="3" id="KW-0547">Nucleotide-binding</keyword>
<dbReference type="GO" id="GO:0005524">
    <property type="term" value="F:ATP binding"/>
    <property type="evidence" value="ECO:0007669"/>
    <property type="project" value="UniProtKB-KW"/>
</dbReference>
<dbReference type="RefSeq" id="WP_184835333.1">
    <property type="nucleotide sequence ID" value="NZ_BAAAVN010000006.1"/>
</dbReference>
<keyword evidence="4" id="KW-0067">ATP-binding</keyword>
<dbReference type="InterPro" id="IPR017871">
    <property type="entry name" value="ABC_transporter-like_CS"/>
</dbReference>
<dbReference type="InterPro" id="IPR013563">
    <property type="entry name" value="Oligopep_ABC_C"/>
</dbReference>
<dbReference type="PROSITE" id="PS50893">
    <property type="entry name" value="ABC_TRANSPORTER_2"/>
    <property type="match status" value="1"/>
</dbReference>
<evidence type="ECO:0000259" key="5">
    <source>
        <dbReference type="PROSITE" id="PS50893"/>
    </source>
</evidence>
<dbReference type="GO" id="GO:0015833">
    <property type="term" value="P:peptide transport"/>
    <property type="evidence" value="ECO:0007669"/>
    <property type="project" value="InterPro"/>
</dbReference>
<proteinExistence type="inferred from homology"/>
<feature type="domain" description="ABC transporter" evidence="5">
    <location>
        <begin position="12"/>
        <end position="249"/>
    </location>
</feature>
<keyword evidence="2" id="KW-0813">Transport</keyword>
<evidence type="ECO:0000313" key="7">
    <source>
        <dbReference type="Proteomes" id="UP000558997"/>
    </source>
</evidence>
<comment type="caution">
    <text evidence="6">The sequence shown here is derived from an EMBL/GenBank/DDBJ whole genome shotgun (WGS) entry which is preliminary data.</text>
</comment>
<evidence type="ECO:0000256" key="4">
    <source>
        <dbReference type="ARBA" id="ARBA00022840"/>
    </source>
</evidence>
<accession>A0A841DXK9</accession>
<gene>
    <name evidence="6" type="ORF">HDA44_003309</name>
</gene>
<dbReference type="GO" id="GO:0016887">
    <property type="term" value="F:ATP hydrolysis activity"/>
    <property type="evidence" value="ECO:0007669"/>
    <property type="project" value="InterPro"/>
</dbReference>